<keyword evidence="3" id="KW-0560">Oxidoreductase</keyword>
<evidence type="ECO:0000256" key="4">
    <source>
        <dbReference type="PIRSR" id="PIRSR000097-1"/>
    </source>
</evidence>
<dbReference type="InterPro" id="IPR036812">
    <property type="entry name" value="NAD(P)_OxRdtase_dom_sf"/>
</dbReference>
<feature type="active site" description="Proton donor" evidence="4">
    <location>
        <position position="42"/>
    </location>
</feature>
<evidence type="ECO:0000256" key="3">
    <source>
        <dbReference type="ARBA" id="ARBA00023002"/>
    </source>
</evidence>
<dbReference type="GO" id="GO:0051596">
    <property type="term" value="P:methylglyoxal catabolic process"/>
    <property type="evidence" value="ECO:0007669"/>
    <property type="project" value="TreeGrafter"/>
</dbReference>
<feature type="site" description="Lowers pKa of active site Tyr" evidence="6">
    <location>
        <position position="67"/>
    </location>
</feature>
<dbReference type="Pfam" id="PF00248">
    <property type="entry name" value="Aldo_ket_red"/>
    <property type="match status" value="1"/>
</dbReference>
<evidence type="ECO:0000259" key="7">
    <source>
        <dbReference type="Pfam" id="PF00248"/>
    </source>
</evidence>
<dbReference type="SUPFAM" id="SSF51430">
    <property type="entry name" value="NAD(P)-linked oxidoreductase"/>
    <property type="match status" value="1"/>
</dbReference>
<dbReference type="AlphaFoldDB" id="A0A2A4Z7Y4"/>
<organism evidence="8">
    <name type="scientific">OCS116 cluster bacterium</name>
    <dbReference type="NCBI Taxonomy" id="2030921"/>
    <lineage>
        <taxon>Bacteria</taxon>
        <taxon>Pseudomonadati</taxon>
        <taxon>Pseudomonadota</taxon>
        <taxon>Alphaproteobacteria</taxon>
        <taxon>OCS116 cluster</taxon>
    </lineage>
</organism>
<dbReference type="InterPro" id="IPR023210">
    <property type="entry name" value="NADP_OxRdtase_dom"/>
</dbReference>
<gene>
    <name evidence="8" type="ORF">COB13_04080</name>
</gene>
<dbReference type="Gene3D" id="3.20.20.100">
    <property type="entry name" value="NADP-dependent oxidoreductase domain"/>
    <property type="match status" value="1"/>
</dbReference>
<sequence>MIGKNIPKVGLGTYGLTGDTGTQAIISAIKNGYRHIDTAQTYDTEKQVGSAIRDCGLARDQLFITTKITPENFSNLIPSLRDSLANLGTDKLNLTLIHWPSHYDKVPISDYIGLLAQAQDEGLTDLIGVSNFTRWHLDEVDKAIGIDRLSTNQFECHAYLQNRILAQHCKDVDVAVTCYMPMAVGEVLKDPVIIKIAAQHTCDPSQVALAYLLQQGYIVIPKSANPQRQKTNLDSTNITLTTDNMGEIDTLERGHRIVDPEWGPKWD</sequence>
<evidence type="ECO:0000256" key="6">
    <source>
        <dbReference type="PIRSR" id="PIRSR000097-3"/>
    </source>
</evidence>
<reference evidence="8" key="2">
    <citation type="journal article" date="2018" name="ISME J.">
        <title>A dynamic microbial community with high functional redundancy inhabits the cold, oxic subseafloor aquifer.</title>
        <authorList>
            <person name="Tully B.J."/>
            <person name="Wheat C.G."/>
            <person name="Glazer B.T."/>
            <person name="Huber J.A."/>
        </authorList>
    </citation>
    <scope>NUCLEOTIDE SEQUENCE</scope>
    <source>
        <strain evidence="8">NORP83</strain>
    </source>
</reference>
<evidence type="ECO:0000256" key="2">
    <source>
        <dbReference type="ARBA" id="ARBA00022857"/>
    </source>
</evidence>
<protein>
    <submittedName>
        <fullName evidence="8">Aldo/keto reductase</fullName>
    </submittedName>
</protein>
<keyword evidence="2" id="KW-0521">NADP</keyword>
<evidence type="ECO:0000313" key="8">
    <source>
        <dbReference type="EMBL" id="PCJ03123.1"/>
    </source>
</evidence>
<dbReference type="PRINTS" id="PR00069">
    <property type="entry name" value="ALDKETRDTASE"/>
</dbReference>
<dbReference type="GO" id="GO:1990002">
    <property type="term" value="F:methylglyoxal reductase (NADPH) (acetol producing) activity"/>
    <property type="evidence" value="ECO:0007669"/>
    <property type="project" value="TreeGrafter"/>
</dbReference>
<dbReference type="PANTHER" id="PTHR43827">
    <property type="entry name" value="2,5-DIKETO-D-GLUCONIC ACID REDUCTASE"/>
    <property type="match status" value="1"/>
</dbReference>
<comment type="similarity">
    <text evidence="1">Belongs to the aldo/keto reductase family.</text>
</comment>
<dbReference type="PIRSF" id="PIRSF000097">
    <property type="entry name" value="AKR"/>
    <property type="match status" value="1"/>
</dbReference>
<evidence type="ECO:0000256" key="5">
    <source>
        <dbReference type="PIRSR" id="PIRSR000097-2"/>
    </source>
</evidence>
<feature type="binding site" evidence="5">
    <location>
        <position position="98"/>
    </location>
    <ligand>
        <name>substrate</name>
    </ligand>
</feature>
<dbReference type="InterPro" id="IPR020471">
    <property type="entry name" value="AKR"/>
</dbReference>
<reference key="1">
    <citation type="submission" date="2017-08" db="EMBL/GenBank/DDBJ databases">
        <title>A dynamic microbial community with high functional redundancy inhabits the cold, oxic subseafloor aquifer.</title>
        <authorList>
            <person name="Tully B.J."/>
            <person name="Wheat C.G."/>
            <person name="Glazer B.T."/>
            <person name="Huber J.A."/>
        </authorList>
    </citation>
    <scope>NUCLEOTIDE SEQUENCE [LARGE SCALE GENOMIC DNA]</scope>
</reference>
<dbReference type="PANTHER" id="PTHR43827:SF3">
    <property type="entry name" value="NADP-DEPENDENT OXIDOREDUCTASE DOMAIN-CONTAINING PROTEIN"/>
    <property type="match status" value="1"/>
</dbReference>
<dbReference type="InterPro" id="IPR018170">
    <property type="entry name" value="Aldo/ket_reductase_CS"/>
</dbReference>
<name>A0A2A4Z7Y4_9PROT</name>
<comment type="caution">
    <text evidence="8">The sequence shown here is derived from an EMBL/GenBank/DDBJ whole genome shotgun (WGS) entry which is preliminary data.</text>
</comment>
<dbReference type="EMBL" id="NVUS01000003">
    <property type="protein sequence ID" value="PCJ03123.1"/>
    <property type="molecule type" value="Genomic_DNA"/>
</dbReference>
<feature type="domain" description="NADP-dependent oxidoreductase" evidence="7">
    <location>
        <begin position="9"/>
        <end position="251"/>
    </location>
</feature>
<evidence type="ECO:0000256" key="1">
    <source>
        <dbReference type="ARBA" id="ARBA00007905"/>
    </source>
</evidence>
<dbReference type="PROSITE" id="PS00798">
    <property type="entry name" value="ALDOKETO_REDUCTASE_1"/>
    <property type="match status" value="1"/>
</dbReference>
<accession>A0A2A4Z7Y4</accession>
<proteinExistence type="inferred from homology"/>